<evidence type="ECO:0000313" key="2">
    <source>
        <dbReference type="Proteomes" id="UP001497497"/>
    </source>
</evidence>
<accession>A0AAV2I9C0</accession>
<evidence type="ECO:0000313" key="1">
    <source>
        <dbReference type="EMBL" id="CAL1542869.1"/>
    </source>
</evidence>
<sequence length="59" mass="7144">GTLAWPDAIYFAKTYFWASFSYDPLDFQALWYVNAPSELRKFNHWWYLQSFDRLSQVGK</sequence>
<proteinExistence type="predicted"/>
<dbReference type="Proteomes" id="UP001497497">
    <property type="component" value="Unassembled WGS sequence"/>
</dbReference>
<name>A0AAV2I9C0_LYMST</name>
<dbReference type="EMBL" id="CAXITT010000511">
    <property type="protein sequence ID" value="CAL1542869.1"/>
    <property type="molecule type" value="Genomic_DNA"/>
</dbReference>
<dbReference type="AlphaFoldDB" id="A0AAV2I9C0"/>
<gene>
    <name evidence="1" type="ORF">GSLYS_00016403001</name>
</gene>
<keyword evidence="2" id="KW-1185">Reference proteome</keyword>
<reference evidence="1 2" key="1">
    <citation type="submission" date="2024-04" db="EMBL/GenBank/DDBJ databases">
        <authorList>
            <consortium name="Genoscope - CEA"/>
            <person name="William W."/>
        </authorList>
    </citation>
    <scope>NUCLEOTIDE SEQUENCE [LARGE SCALE GENOMIC DNA]</scope>
</reference>
<feature type="non-terminal residue" evidence="1">
    <location>
        <position position="1"/>
    </location>
</feature>
<organism evidence="1 2">
    <name type="scientific">Lymnaea stagnalis</name>
    <name type="common">Great pond snail</name>
    <name type="synonym">Helix stagnalis</name>
    <dbReference type="NCBI Taxonomy" id="6523"/>
    <lineage>
        <taxon>Eukaryota</taxon>
        <taxon>Metazoa</taxon>
        <taxon>Spiralia</taxon>
        <taxon>Lophotrochozoa</taxon>
        <taxon>Mollusca</taxon>
        <taxon>Gastropoda</taxon>
        <taxon>Heterobranchia</taxon>
        <taxon>Euthyneura</taxon>
        <taxon>Panpulmonata</taxon>
        <taxon>Hygrophila</taxon>
        <taxon>Lymnaeoidea</taxon>
        <taxon>Lymnaeidae</taxon>
        <taxon>Lymnaea</taxon>
    </lineage>
</organism>
<protein>
    <submittedName>
        <fullName evidence="1">Uncharacterized protein</fullName>
    </submittedName>
</protein>
<comment type="caution">
    <text evidence="1">The sequence shown here is derived from an EMBL/GenBank/DDBJ whole genome shotgun (WGS) entry which is preliminary data.</text>
</comment>